<feature type="modified residue" description="N6-(pyridoxal phosphate)lysine" evidence="5">
    <location>
        <position position="200"/>
    </location>
</feature>
<dbReference type="GO" id="GO:0006545">
    <property type="term" value="P:glycine biosynthetic process"/>
    <property type="evidence" value="ECO:0007669"/>
    <property type="project" value="TreeGrafter"/>
</dbReference>
<evidence type="ECO:0000259" key="6">
    <source>
        <dbReference type="Pfam" id="PF01212"/>
    </source>
</evidence>
<evidence type="ECO:0000313" key="8">
    <source>
        <dbReference type="Proteomes" id="UP000235703"/>
    </source>
</evidence>
<dbReference type="Gene3D" id="3.90.1150.10">
    <property type="entry name" value="Aspartate Aminotransferase, domain 1"/>
    <property type="match status" value="1"/>
</dbReference>
<evidence type="ECO:0000313" key="7">
    <source>
        <dbReference type="EMBL" id="PMB99487.1"/>
    </source>
</evidence>
<dbReference type="PIRSF" id="PIRSF017617">
    <property type="entry name" value="Thr_aldolase"/>
    <property type="match status" value="1"/>
</dbReference>
<dbReference type="InterPro" id="IPR015424">
    <property type="entry name" value="PyrdxlP-dep_Trfase"/>
</dbReference>
<sequence>MIDLRSDTVTRPDAAMRQAMMDAEVGDDVYGEDPTINALEARVAVLLGHEAGIFCPSGSMTNMLGVAALVAPGWELIAESQAHVLRAEAGGHAALAGVTSRTWVSPDGTFTAADALALMSRPRGYHQVGTAAISVENTHNFGGGRIVDIDELRTLRRETAAAGVAVHMDGARLLNACAATGISADEYGRQADTVSLCLSKGLGAPVGSVLVGSAEIIEKTRLLRKRYGGAMRQAGILAAAGLYALDNHVDGLSDDNAHARQLADALAATREGIVDPETVDTNIVFLDLSDLAVDAEQFAAQAAERNVRVSVMGENSVRLVTHRDVSPEQIDTAAEVLTSLV</sequence>
<dbReference type="Proteomes" id="UP000235703">
    <property type="component" value="Unassembled WGS sequence"/>
</dbReference>
<keyword evidence="8" id="KW-1185">Reference proteome</keyword>
<reference evidence="7 8" key="1">
    <citation type="submission" date="2017-09" db="EMBL/GenBank/DDBJ databases">
        <title>Bacterial strain isolated from the female urinary microbiota.</title>
        <authorList>
            <person name="Thomas-White K."/>
            <person name="Kumar N."/>
            <person name="Forster S."/>
            <person name="Putonti C."/>
            <person name="Lawley T."/>
            <person name="Wolfe A.J."/>
        </authorList>
    </citation>
    <scope>NUCLEOTIDE SEQUENCE [LARGE SCALE GENOMIC DNA]</scope>
    <source>
        <strain evidence="7 8">UMB0680</strain>
    </source>
</reference>
<dbReference type="InterPro" id="IPR015421">
    <property type="entry name" value="PyrdxlP-dep_Trfase_major"/>
</dbReference>
<dbReference type="Pfam" id="PF01212">
    <property type="entry name" value="Beta_elim_lyase"/>
    <property type="match status" value="1"/>
</dbReference>
<dbReference type="AlphaFoldDB" id="A0A2N6PLC9"/>
<organism evidence="7 8">
    <name type="scientific">Brevibacterium luteolum</name>
    <dbReference type="NCBI Taxonomy" id="199591"/>
    <lineage>
        <taxon>Bacteria</taxon>
        <taxon>Bacillati</taxon>
        <taxon>Actinomycetota</taxon>
        <taxon>Actinomycetes</taxon>
        <taxon>Micrococcales</taxon>
        <taxon>Brevibacteriaceae</taxon>
        <taxon>Brevibacterium</taxon>
    </lineage>
</organism>
<protein>
    <submittedName>
        <fullName evidence="7">Low specificity L-threonine aldolase</fullName>
    </submittedName>
</protein>
<accession>A0A2N6PLC9</accession>
<dbReference type="InterPro" id="IPR001597">
    <property type="entry name" value="ArAA_b-elim_lyase/Thr_aldolase"/>
</dbReference>
<dbReference type="NCBIfam" id="NF041359">
    <property type="entry name" value="GntG_guanitoxin"/>
    <property type="match status" value="1"/>
</dbReference>
<dbReference type="InterPro" id="IPR015422">
    <property type="entry name" value="PyrdxlP-dep_Trfase_small"/>
</dbReference>
<comment type="similarity">
    <text evidence="2">Belongs to the threonine aldolase family.</text>
</comment>
<dbReference type="GO" id="GO:0005829">
    <property type="term" value="C:cytosol"/>
    <property type="evidence" value="ECO:0007669"/>
    <property type="project" value="TreeGrafter"/>
</dbReference>
<evidence type="ECO:0000256" key="2">
    <source>
        <dbReference type="ARBA" id="ARBA00006966"/>
    </source>
</evidence>
<dbReference type="RefSeq" id="WP_102160578.1">
    <property type="nucleotide sequence ID" value="NZ_PNFZ01000001.1"/>
</dbReference>
<dbReference type="GO" id="GO:0006567">
    <property type="term" value="P:L-threonine catabolic process"/>
    <property type="evidence" value="ECO:0007669"/>
    <property type="project" value="TreeGrafter"/>
</dbReference>
<dbReference type="InterPro" id="IPR023603">
    <property type="entry name" value="Low_specificity_L-TA-like"/>
</dbReference>
<dbReference type="SUPFAM" id="SSF53383">
    <property type="entry name" value="PLP-dependent transferases"/>
    <property type="match status" value="1"/>
</dbReference>
<dbReference type="FunFam" id="3.40.640.10:FF:000030">
    <property type="entry name" value="Low-specificity L-threonine aldolase"/>
    <property type="match status" value="1"/>
</dbReference>
<evidence type="ECO:0000256" key="1">
    <source>
        <dbReference type="ARBA" id="ARBA00001933"/>
    </source>
</evidence>
<comment type="cofactor">
    <cofactor evidence="1">
        <name>pyridoxal 5'-phosphate</name>
        <dbReference type="ChEBI" id="CHEBI:597326"/>
    </cofactor>
</comment>
<evidence type="ECO:0000256" key="5">
    <source>
        <dbReference type="PIRSR" id="PIRSR017617-1"/>
    </source>
</evidence>
<comment type="caution">
    <text evidence="7">The sequence shown here is derived from an EMBL/GenBank/DDBJ whole genome shotgun (WGS) entry which is preliminary data.</text>
</comment>
<dbReference type="GO" id="GO:0008732">
    <property type="term" value="F:L-allo-threonine aldolase activity"/>
    <property type="evidence" value="ECO:0007669"/>
    <property type="project" value="TreeGrafter"/>
</dbReference>
<dbReference type="OrthoDB" id="9774495at2"/>
<evidence type="ECO:0000256" key="4">
    <source>
        <dbReference type="ARBA" id="ARBA00023239"/>
    </source>
</evidence>
<evidence type="ECO:0000256" key="3">
    <source>
        <dbReference type="ARBA" id="ARBA00022898"/>
    </source>
</evidence>
<gene>
    <name evidence="7" type="ORF">CJ198_02950</name>
</gene>
<keyword evidence="4" id="KW-0456">Lyase</keyword>
<proteinExistence type="inferred from homology"/>
<feature type="domain" description="Aromatic amino acid beta-eliminating lyase/threonine aldolase" evidence="6">
    <location>
        <begin position="3"/>
        <end position="287"/>
    </location>
</feature>
<dbReference type="PANTHER" id="PTHR48097">
    <property type="entry name" value="L-THREONINE ALDOLASE-RELATED"/>
    <property type="match status" value="1"/>
</dbReference>
<name>A0A2N6PLC9_9MICO</name>
<dbReference type="Gene3D" id="3.40.640.10">
    <property type="entry name" value="Type I PLP-dependent aspartate aminotransferase-like (Major domain)"/>
    <property type="match status" value="1"/>
</dbReference>
<dbReference type="PANTHER" id="PTHR48097:SF9">
    <property type="entry name" value="L-THREONINE ALDOLASE"/>
    <property type="match status" value="1"/>
</dbReference>
<dbReference type="EMBL" id="PNFZ01000001">
    <property type="protein sequence ID" value="PMB99487.1"/>
    <property type="molecule type" value="Genomic_DNA"/>
</dbReference>
<keyword evidence="3" id="KW-0663">Pyridoxal phosphate</keyword>